<dbReference type="CDD" id="cd07503">
    <property type="entry name" value="HAD_HisB-N"/>
    <property type="match status" value="1"/>
</dbReference>
<keyword evidence="3" id="KW-0963">Cytoplasm</keyword>
<dbReference type="Gene3D" id="3.90.550.10">
    <property type="entry name" value="Spore Coat Polysaccharide Biosynthesis Protein SpsA, Chain A"/>
    <property type="match status" value="1"/>
</dbReference>
<name>A0ABV8QQZ5_9BACT</name>
<gene>
    <name evidence="9" type="ORF">ACFOWM_00590</name>
</gene>
<reference evidence="10" key="1">
    <citation type="journal article" date="2019" name="Int. J. Syst. Evol. Microbiol.">
        <title>The Global Catalogue of Microorganisms (GCM) 10K type strain sequencing project: providing services to taxonomists for standard genome sequencing and annotation.</title>
        <authorList>
            <consortium name="The Broad Institute Genomics Platform"/>
            <consortium name="The Broad Institute Genome Sequencing Center for Infectious Disease"/>
            <person name="Wu L."/>
            <person name="Ma J."/>
        </authorList>
    </citation>
    <scope>NUCLEOTIDE SEQUENCE [LARGE SCALE GENOMIC DNA]</scope>
    <source>
        <strain evidence="10">CECT 8289</strain>
    </source>
</reference>
<keyword evidence="5 9" id="KW-0378">Hydrolase</keyword>
<evidence type="ECO:0000256" key="1">
    <source>
        <dbReference type="ARBA" id="ARBA00004496"/>
    </source>
</evidence>
<dbReference type="Pfam" id="PF13242">
    <property type="entry name" value="Hydrolase_like"/>
    <property type="match status" value="1"/>
</dbReference>
<dbReference type="NCBIfam" id="TIGR01662">
    <property type="entry name" value="HAD-SF-IIIA"/>
    <property type="match status" value="1"/>
</dbReference>
<dbReference type="InterPro" id="IPR006543">
    <property type="entry name" value="Histidinol-phos"/>
</dbReference>
<dbReference type="InterPro" id="IPR023214">
    <property type="entry name" value="HAD_sf"/>
</dbReference>
<dbReference type="InterPro" id="IPR029044">
    <property type="entry name" value="Nucleotide-diphossugar_trans"/>
</dbReference>
<dbReference type="InterPro" id="IPR004446">
    <property type="entry name" value="Heptose_bisP_phosphatase"/>
</dbReference>
<comment type="subcellular location">
    <subcellularLocation>
        <location evidence="1">Cytoplasm</location>
    </subcellularLocation>
</comment>
<dbReference type="SUPFAM" id="SSF53448">
    <property type="entry name" value="Nucleotide-diphospho-sugar transferases"/>
    <property type="match status" value="1"/>
</dbReference>
<evidence type="ECO:0000256" key="3">
    <source>
        <dbReference type="ARBA" id="ARBA00022490"/>
    </source>
</evidence>
<evidence type="ECO:0000256" key="2">
    <source>
        <dbReference type="ARBA" id="ARBA00005628"/>
    </source>
</evidence>
<feature type="domain" description="Nucleotidyl transferase" evidence="8">
    <location>
        <begin position="7"/>
        <end position="231"/>
    </location>
</feature>
<dbReference type="Gene3D" id="3.40.50.1000">
    <property type="entry name" value="HAD superfamily/HAD-like"/>
    <property type="match status" value="1"/>
</dbReference>
<dbReference type="PANTHER" id="PTHR42891">
    <property type="entry name" value="D-GLYCERO-BETA-D-MANNO-HEPTOSE-1,7-BISPHOSPHATE 7-PHOSPHATASE"/>
    <property type="match status" value="1"/>
</dbReference>
<keyword evidence="6" id="KW-0119">Carbohydrate metabolism</keyword>
<dbReference type="GO" id="GO:0016787">
    <property type="term" value="F:hydrolase activity"/>
    <property type="evidence" value="ECO:0007669"/>
    <property type="project" value="UniProtKB-KW"/>
</dbReference>
<evidence type="ECO:0000313" key="10">
    <source>
        <dbReference type="Proteomes" id="UP001595907"/>
    </source>
</evidence>
<sequence length="415" mass="47151">MLPHTCIILAGGLGTRLQHTVPVVPKCLAQVSAKPFLYWLVQYQIKQGVTHFIWALGYKSDSVQHYIQQQFPTLKHSFSIEQEPLGTGGAIKKALSFCETEHVFVTNGDTLFKVDYKNLYAQHLALQTQCTLALKPMKLVERYGTVNFNEQYIITAFNEKVIIANGFINGGVYIIYKNAFLNAVLPAQFSFENDYLKLQAPQHTLGAYVDNGYFIDIGVPADYFKAQVDFKQQFMIETLGIDEDWTLFIDRDGVINHEKLDDYIHTWDEFQFYDGIFDAFKIFASTFKYIIVVTNQKGIGKGVTKEEDVINIHQNMQAAIEAHGGRIDAIYYCKDIESNNRKPNPGMGLQAIEHFKDIDLQKAVMVGNTLSDMQFGRNLGIKTVFLTTTRPEVDTTDSRIDAVFNTLIDFAQQLR</sequence>
<dbReference type="Pfam" id="PF00483">
    <property type="entry name" value="NTP_transferase"/>
    <property type="match status" value="1"/>
</dbReference>
<organism evidence="9 10">
    <name type="scientific">Ferruginibacter yonginensis</name>
    <dbReference type="NCBI Taxonomy" id="1310416"/>
    <lineage>
        <taxon>Bacteria</taxon>
        <taxon>Pseudomonadati</taxon>
        <taxon>Bacteroidota</taxon>
        <taxon>Chitinophagia</taxon>
        <taxon>Chitinophagales</taxon>
        <taxon>Chitinophagaceae</taxon>
        <taxon>Ferruginibacter</taxon>
    </lineage>
</organism>
<comment type="similarity">
    <text evidence="2">Belongs to the GmhB family.</text>
</comment>
<evidence type="ECO:0000256" key="7">
    <source>
        <dbReference type="ARBA" id="ARBA00031828"/>
    </source>
</evidence>
<keyword evidence="4" id="KW-0479">Metal-binding</keyword>
<accession>A0ABV8QQZ5</accession>
<dbReference type="InterPro" id="IPR005835">
    <property type="entry name" value="NTP_transferase_dom"/>
</dbReference>
<dbReference type="RefSeq" id="WP_379705558.1">
    <property type="nucleotide sequence ID" value="NZ_JBHSCZ010000001.1"/>
</dbReference>
<evidence type="ECO:0000313" key="9">
    <source>
        <dbReference type="EMBL" id="MFC4261359.1"/>
    </source>
</evidence>
<dbReference type="Proteomes" id="UP001595907">
    <property type="component" value="Unassembled WGS sequence"/>
</dbReference>
<dbReference type="InterPro" id="IPR036412">
    <property type="entry name" value="HAD-like_sf"/>
</dbReference>
<dbReference type="InterPro" id="IPR006549">
    <property type="entry name" value="HAD-SF_hydro_IIIA"/>
</dbReference>
<comment type="caution">
    <text evidence="9">The sequence shown here is derived from an EMBL/GenBank/DDBJ whole genome shotgun (WGS) entry which is preliminary data.</text>
</comment>
<dbReference type="SUPFAM" id="SSF56784">
    <property type="entry name" value="HAD-like"/>
    <property type="match status" value="1"/>
</dbReference>
<keyword evidence="10" id="KW-1185">Reference proteome</keyword>
<dbReference type="PANTHER" id="PTHR42891:SF1">
    <property type="entry name" value="D-GLYCERO-BETA-D-MANNO-HEPTOSE-1,7-BISPHOSPHATE 7-PHOSPHATASE"/>
    <property type="match status" value="1"/>
</dbReference>
<proteinExistence type="inferred from homology"/>
<protein>
    <recommendedName>
        <fullName evidence="7">D,D-heptose 1,7-bisphosphate phosphatase</fullName>
    </recommendedName>
</protein>
<evidence type="ECO:0000259" key="8">
    <source>
        <dbReference type="Pfam" id="PF00483"/>
    </source>
</evidence>
<evidence type="ECO:0000256" key="4">
    <source>
        <dbReference type="ARBA" id="ARBA00022723"/>
    </source>
</evidence>
<evidence type="ECO:0000256" key="5">
    <source>
        <dbReference type="ARBA" id="ARBA00022801"/>
    </source>
</evidence>
<evidence type="ECO:0000256" key="6">
    <source>
        <dbReference type="ARBA" id="ARBA00023277"/>
    </source>
</evidence>
<dbReference type="CDD" id="cd06915">
    <property type="entry name" value="NTP_transferase_WcbM_like"/>
    <property type="match status" value="1"/>
</dbReference>
<dbReference type="NCBIfam" id="TIGR01656">
    <property type="entry name" value="Histidinol-ppas"/>
    <property type="match status" value="1"/>
</dbReference>
<dbReference type="EMBL" id="JBHSCZ010000001">
    <property type="protein sequence ID" value="MFC4261359.1"/>
    <property type="molecule type" value="Genomic_DNA"/>
</dbReference>